<dbReference type="AlphaFoldDB" id="A0A0T9QFI2"/>
<protein>
    <submittedName>
        <fullName evidence="1">Uncharacterized protein</fullName>
    </submittedName>
</protein>
<dbReference type="Proteomes" id="UP000045840">
    <property type="component" value="Unassembled WGS sequence"/>
</dbReference>
<evidence type="ECO:0000313" key="4">
    <source>
        <dbReference type="Proteomes" id="UP000045840"/>
    </source>
</evidence>
<dbReference type="OrthoDB" id="6573118at2"/>
<gene>
    <name evidence="1" type="ORF">ERS008529_03048</name>
    <name evidence="2" type="ORF">ERS137968_03108</name>
</gene>
<keyword evidence="3" id="KW-1185">Reference proteome</keyword>
<name>A0A0T9QFI2_9GAMM</name>
<proteinExistence type="predicted"/>
<dbReference type="Proteomes" id="UP000044625">
    <property type="component" value="Unassembled WGS sequence"/>
</dbReference>
<dbReference type="STRING" id="1288385.ERS137968_03108"/>
<dbReference type="EMBL" id="CQAZ01000028">
    <property type="protein sequence ID" value="CNI09388.1"/>
    <property type="molecule type" value="Genomic_DNA"/>
</dbReference>
<dbReference type="EMBL" id="CWJL01000016">
    <property type="protein sequence ID" value="CRY68010.1"/>
    <property type="molecule type" value="Genomic_DNA"/>
</dbReference>
<evidence type="ECO:0000313" key="1">
    <source>
        <dbReference type="EMBL" id="CNI09388.1"/>
    </source>
</evidence>
<accession>A0A0T9QFI2</accession>
<reference evidence="4" key="2">
    <citation type="submission" date="2015-03" db="EMBL/GenBank/DDBJ databases">
        <authorList>
            <consortium name="Pathogen Informatics"/>
        </authorList>
    </citation>
    <scope>NUCLEOTIDE SEQUENCE [LARGE SCALE GENOMIC DNA]</scope>
    <source>
        <strain evidence="4">A125KOH2</strain>
    </source>
</reference>
<reference evidence="2 3" key="1">
    <citation type="submission" date="2015-03" db="EMBL/GenBank/DDBJ databases">
        <authorList>
            <consortium name="Pathogen Informatics"/>
            <person name="Murphy D."/>
        </authorList>
    </citation>
    <scope>NUCLEOTIDE SEQUENCE [LARGE SCALE GENOMIC DNA]</scope>
    <source>
        <strain evidence="2">Type strain: CIP110230</strain>
        <strain evidence="3">type strain: CIP110230</strain>
    </source>
</reference>
<organism evidence="1 4">
    <name type="scientific">Yersinia pekkanenii</name>
    <dbReference type="NCBI Taxonomy" id="1288385"/>
    <lineage>
        <taxon>Bacteria</taxon>
        <taxon>Pseudomonadati</taxon>
        <taxon>Pseudomonadota</taxon>
        <taxon>Gammaproteobacteria</taxon>
        <taxon>Enterobacterales</taxon>
        <taxon>Yersiniaceae</taxon>
        <taxon>Yersinia</taxon>
    </lineage>
</organism>
<evidence type="ECO:0000313" key="3">
    <source>
        <dbReference type="Proteomes" id="UP000044625"/>
    </source>
</evidence>
<sequence length="93" mass="9413">MGGAVGAIAGSVAKGAIEKLATSRSGRFAIEKAIQQAAIAVKQGGSQAALQAAEKRFLSNKAAVKAIKEAVGNTEFERMVRAGIVATLSGINE</sequence>
<evidence type="ECO:0000313" key="2">
    <source>
        <dbReference type="EMBL" id="CRY68010.1"/>
    </source>
</evidence>
<reference evidence="1" key="3">
    <citation type="submission" date="2015-03" db="EMBL/GenBank/DDBJ databases">
        <authorList>
            <person name="Murphy D."/>
        </authorList>
    </citation>
    <scope>NUCLEOTIDE SEQUENCE [LARGE SCALE GENOMIC DNA]</scope>
    <source>
        <strain evidence="1">A125KOH2</strain>
    </source>
</reference>